<dbReference type="Gene3D" id="2.40.50.90">
    <property type="match status" value="1"/>
</dbReference>
<reference evidence="7" key="1">
    <citation type="submission" date="2016-10" db="EMBL/GenBank/DDBJ databases">
        <authorList>
            <person name="See-Too W.S."/>
        </authorList>
    </citation>
    <scope>NUCLEOTIDE SEQUENCE</scope>
    <source>
        <strain evidence="7">L10.15</strain>
    </source>
</reference>
<keyword evidence="8" id="KW-1185">Reference proteome</keyword>
<dbReference type="GO" id="GO:0016787">
    <property type="term" value="F:hydrolase activity"/>
    <property type="evidence" value="ECO:0007669"/>
    <property type="project" value="UniProtKB-KW"/>
</dbReference>
<dbReference type="InterPro" id="IPR016071">
    <property type="entry name" value="Staphylococal_nuclease_OB-fold"/>
</dbReference>
<protein>
    <submittedName>
        <fullName evidence="7">Nuclease</fullName>
    </submittedName>
</protein>
<organism evidence="7 8">
    <name type="scientific">Planococcus versutus</name>
    <dbReference type="NCBI Taxonomy" id="1302659"/>
    <lineage>
        <taxon>Bacteria</taxon>
        <taxon>Bacillati</taxon>
        <taxon>Bacillota</taxon>
        <taxon>Bacilli</taxon>
        <taxon>Bacillales</taxon>
        <taxon>Caryophanaceae</taxon>
        <taxon>Planococcus</taxon>
    </lineage>
</organism>
<gene>
    <name evidence="7" type="ORF">I858_012440</name>
</gene>
<dbReference type="PROSITE" id="PS51257">
    <property type="entry name" value="PROKAR_LIPOPROTEIN"/>
    <property type="match status" value="1"/>
</dbReference>
<dbReference type="STRING" id="1302659.I858_012440"/>
<dbReference type="Proteomes" id="UP000053354">
    <property type="component" value="Chromosome"/>
</dbReference>
<evidence type="ECO:0000256" key="5">
    <source>
        <dbReference type="SAM" id="SignalP"/>
    </source>
</evidence>
<dbReference type="OrthoDB" id="4376109at2"/>
<evidence type="ECO:0000256" key="2">
    <source>
        <dbReference type="ARBA" id="ARBA00022759"/>
    </source>
</evidence>
<evidence type="ECO:0000256" key="3">
    <source>
        <dbReference type="ARBA" id="ARBA00022801"/>
    </source>
</evidence>
<dbReference type="RefSeq" id="WP_049693447.1">
    <property type="nucleotide sequence ID" value="NZ_CP016540.2"/>
</dbReference>
<dbReference type="PROSITE" id="PS50830">
    <property type="entry name" value="TNASE_3"/>
    <property type="match status" value="1"/>
</dbReference>
<evidence type="ECO:0000313" key="7">
    <source>
        <dbReference type="EMBL" id="ANU27792.1"/>
    </source>
</evidence>
<evidence type="ECO:0000259" key="6">
    <source>
        <dbReference type="PROSITE" id="PS50830"/>
    </source>
</evidence>
<name>A0A1B1S3P3_9BACL</name>
<dbReference type="AlphaFoldDB" id="A0A1B1S3P3"/>
<dbReference type="SMART" id="SM00318">
    <property type="entry name" value="SNc"/>
    <property type="match status" value="1"/>
</dbReference>
<dbReference type="PANTHER" id="PTHR12302">
    <property type="entry name" value="EBNA2 BINDING PROTEIN P100"/>
    <property type="match status" value="1"/>
</dbReference>
<feature type="chain" id="PRO_5038697636" evidence="5">
    <location>
        <begin position="20"/>
        <end position="242"/>
    </location>
</feature>
<evidence type="ECO:0000256" key="1">
    <source>
        <dbReference type="ARBA" id="ARBA00022722"/>
    </source>
</evidence>
<feature type="domain" description="TNase-like" evidence="6">
    <location>
        <begin position="29"/>
        <end position="162"/>
    </location>
</feature>
<dbReference type="SUPFAM" id="SSF50199">
    <property type="entry name" value="Staphylococcal nuclease"/>
    <property type="match status" value="1"/>
</dbReference>
<dbReference type="PANTHER" id="PTHR12302:SF3">
    <property type="entry name" value="SERINE_THREONINE-PROTEIN KINASE 31"/>
    <property type="match status" value="1"/>
</dbReference>
<keyword evidence="2" id="KW-0255">Endonuclease</keyword>
<evidence type="ECO:0000256" key="4">
    <source>
        <dbReference type="SAM" id="MobiDB-lite"/>
    </source>
</evidence>
<accession>A0A1B1S3P3</accession>
<feature type="compositionally biased region" description="Polar residues" evidence="4">
    <location>
        <begin position="178"/>
        <end position="195"/>
    </location>
</feature>
<keyword evidence="1" id="KW-0540">Nuclease</keyword>
<sequence length="242" mass="27206">MKLKFMILALLFLSGCGMAGSVDTPNTTDQIDVKVTKVIDGDTIKIIYEGDEVTVRYLLIDTPETNHPRLGEQPLGKEATKENKRLIDSGDVTIEFDVGDRFDDYDRLLAYIYVDGKSVQEQMIDAGLARVAYVFPPNTRYLDQFEHAEQLAKENEAGIWQYENYSTDRGFDADAYGQKSTGNSPPTRSDQQNSNCDIKGNINRSGNKIYHLPSDSSYEQTNPEVWFCSEQEAQDAGFKGLE</sequence>
<dbReference type="EMBL" id="CP016540">
    <property type="protein sequence ID" value="ANU27792.1"/>
    <property type="molecule type" value="Genomic_DNA"/>
</dbReference>
<keyword evidence="5" id="KW-0732">Signal</keyword>
<dbReference type="CDD" id="cd00175">
    <property type="entry name" value="SNc"/>
    <property type="match status" value="1"/>
</dbReference>
<dbReference type="GO" id="GO:0004519">
    <property type="term" value="F:endonuclease activity"/>
    <property type="evidence" value="ECO:0007669"/>
    <property type="project" value="UniProtKB-KW"/>
</dbReference>
<dbReference type="Pfam" id="PF00565">
    <property type="entry name" value="SNase"/>
    <property type="match status" value="1"/>
</dbReference>
<keyword evidence="3" id="KW-0378">Hydrolase</keyword>
<feature type="region of interest" description="Disordered" evidence="4">
    <location>
        <begin position="171"/>
        <end position="195"/>
    </location>
</feature>
<evidence type="ECO:0000313" key="8">
    <source>
        <dbReference type="Proteomes" id="UP000053354"/>
    </source>
</evidence>
<dbReference type="KEGG" id="pll:I858_012440"/>
<proteinExistence type="predicted"/>
<dbReference type="InterPro" id="IPR035437">
    <property type="entry name" value="SNase_OB-fold_sf"/>
</dbReference>
<feature type="signal peptide" evidence="5">
    <location>
        <begin position="1"/>
        <end position="19"/>
    </location>
</feature>